<dbReference type="EMBL" id="MU970074">
    <property type="protein sequence ID" value="KAK9322589.1"/>
    <property type="molecule type" value="Genomic_DNA"/>
</dbReference>
<sequence length="932" mass="102942">MKGEDQDFAESSPWLGLDPAPVPTNPLSDLPDSIPLLASQPEMTTSSPVRLLSSPLQEESRSFSSMYFSADSDDLCFGTLDRRQEALDSALSIQPRQEGVLSGSDDVSATSDEVFSPSPLSKLASRQEMRVLPMSSQLESFSRRPSLPCLGFAMTNQVQQFTARRLLSQREGLNWATQQPVDIELLPESKVDFVHCPSGPVHSKTAVEIHAEPKMRNFDIEIAAAKLRMAEIFKRAKKTFVQVKPKLEPTGINDLTPIGAVTSSIKYLVANTTNVAMARHNWDLAVLTARMCMLSARQTTWSAVARETQLRNLVIDVSKLRSGMNALRQFETAPSRLQTSRDGICGPCNEENLSCRSNLSNVRPTWPSTNAIPVLHPLLSGYQEHQQDSANNNESSEDDEDTIIELSSSAIDEEGEDSVDTELSEQFVDKPIQIINQKDEAESLSMSHEIIWHPTVNRHAHVDSDASRLDNTEEYCHQDILDSKNIQDAVISIAPDEQDKFVGSSSGCGTVAISDSGIQQAGAFSCHQSHKSSQLGLTAKLQVSTKTEEDRVEKCSQPYSNASDSSPTPEAGDIDYIADDKDMDIEHVSSSLPDAADRGELDLNGQGSGKPDNPMHDDDASLNESRLLNWTSGLFCDMVCDAGRTHVDALSGDKQSSPLLVLPKLPTTRTRMAASDGIVIQNLPDFPITRVTAISTASMTTEPKDQLAQRREREPECQLQQTPLTRAPRLAIQITHNNDGRTIVRFLELPKGTAVLDCTPATDDQLQNNEIVFCGSVLPLDMQCEMSSVQIEDTGTVLINIGTQTNDDQVGAPKEDANGWTGTVPIENSSQSAEDKQTAWRPHSIVDVLLVVTLLVAMFGICGWISYNFLLLMGEVWEFLDRGMWYYLNPRERVQLLDEIYIKKARTFYLMARFVVANMKEYFGPRPRAFVT</sequence>
<protein>
    <submittedName>
        <fullName evidence="1">Uncharacterized protein</fullName>
    </submittedName>
</protein>
<organism evidence="1 2">
    <name type="scientific">Lipomyces orientalis</name>
    <dbReference type="NCBI Taxonomy" id="1233043"/>
    <lineage>
        <taxon>Eukaryota</taxon>
        <taxon>Fungi</taxon>
        <taxon>Dikarya</taxon>
        <taxon>Ascomycota</taxon>
        <taxon>Saccharomycotina</taxon>
        <taxon>Lipomycetes</taxon>
        <taxon>Lipomycetales</taxon>
        <taxon>Lipomycetaceae</taxon>
        <taxon>Lipomyces</taxon>
    </lineage>
</organism>
<reference evidence="2" key="1">
    <citation type="journal article" date="2024" name="Front. Bioeng. Biotechnol.">
        <title>Genome-scale model development and genomic sequencing of the oleaginous clade Lipomyces.</title>
        <authorList>
            <person name="Czajka J.J."/>
            <person name="Han Y."/>
            <person name="Kim J."/>
            <person name="Mondo S.J."/>
            <person name="Hofstad B.A."/>
            <person name="Robles A."/>
            <person name="Haridas S."/>
            <person name="Riley R."/>
            <person name="LaButti K."/>
            <person name="Pangilinan J."/>
            <person name="Andreopoulos W."/>
            <person name="Lipzen A."/>
            <person name="Yan J."/>
            <person name="Wang M."/>
            <person name="Ng V."/>
            <person name="Grigoriev I.V."/>
            <person name="Spatafora J.W."/>
            <person name="Magnuson J.K."/>
            <person name="Baker S.E."/>
            <person name="Pomraning K.R."/>
        </authorList>
    </citation>
    <scope>NUCLEOTIDE SEQUENCE [LARGE SCALE GENOMIC DNA]</scope>
    <source>
        <strain evidence="2">CBS 10300</strain>
    </source>
</reference>
<gene>
    <name evidence="1" type="ORF">V1517DRAFT_131522</name>
</gene>
<comment type="caution">
    <text evidence="1">The sequence shown here is derived from an EMBL/GenBank/DDBJ whole genome shotgun (WGS) entry which is preliminary data.</text>
</comment>
<keyword evidence="2" id="KW-1185">Reference proteome</keyword>
<evidence type="ECO:0000313" key="1">
    <source>
        <dbReference type="EMBL" id="KAK9322589.1"/>
    </source>
</evidence>
<evidence type="ECO:0000313" key="2">
    <source>
        <dbReference type="Proteomes" id="UP001489719"/>
    </source>
</evidence>
<proteinExistence type="predicted"/>
<accession>A0ACC3TNB0</accession>
<dbReference type="Proteomes" id="UP001489719">
    <property type="component" value="Unassembled WGS sequence"/>
</dbReference>
<name>A0ACC3TNB0_9ASCO</name>